<reference evidence="1 2" key="1">
    <citation type="journal article" date="2018" name="G3 (Bethesda)">
        <title>Phylogenetic and Phylogenomic Definition of Rhizopus Species.</title>
        <authorList>
            <person name="Gryganskyi A.P."/>
            <person name="Golan J."/>
            <person name="Dolatabadi S."/>
            <person name="Mondo S."/>
            <person name="Robb S."/>
            <person name="Idnurm A."/>
            <person name="Muszewska A."/>
            <person name="Steczkiewicz K."/>
            <person name="Masonjones S."/>
            <person name="Liao H.L."/>
            <person name="Gajdeczka M.T."/>
            <person name="Anike F."/>
            <person name="Vuek A."/>
            <person name="Anishchenko I.M."/>
            <person name="Voigt K."/>
            <person name="de Hoog G.S."/>
            <person name="Smith M.E."/>
            <person name="Heitman J."/>
            <person name="Vilgalys R."/>
            <person name="Stajich J.E."/>
        </authorList>
    </citation>
    <scope>NUCLEOTIDE SEQUENCE [LARGE SCALE GENOMIC DNA]</scope>
    <source>
        <strain evidence="1 2">CBS 357.93</strain>
    </source>
</reference>
<name>A0A367IQH8_RHIAZ</name>
<dbReference type="EMBL" id="PJQL01004233">
    <property type="protein sequence ID" value="RCH79879.1"/>
    <property type="molecule type" value="Genomic_DNA"/>
</dbReference>
<dbReference type="AlphaFoldDB" id="A0A367IQH8"/>
<proteinExistence type="predicted"/>
<protein>
    <submittedName>
        <fullName evidence="1">Uncharacterized protein</fullName>
    </submittedName>
</protein>
<evidence type="ECO:0000313" key="2">
    <source>
        <dbReference type="Proteomes" id="UP000252139"/>
    </source>
</evidence>
<evidence type="ECO:0000313" key="1">
    <source>
        <dbReference type="EMBL" id="RCH79879.1"/>
    </source>
</evidence>
<dbReference type="Proteomes" id="UP000252139">
    <property type="component" value="Unassembled WGS sequence"/>
</dbReference>
<feature type="non-terminal residue" evidence="1">
    <location>
        <position position="61"/>
    </location>
</feature>
<gene>
    <name evidence="1" type="ORF">CU097_000146</name>
</gene>
<sequence>EGERLPVFSTCQLLKFTVKPTREEQEQGDLNHATRLSVLPLKCASWVARNLKNAKKSKRPQ</sequence>
<organism evidence="1 2">
    <name type="scientific">Rhizopus azygosporus</name>
    <name type="common">Rhizopus microsporus var. azygosporus</name>
    <dbReference type="NCBI Taxonomy" id="86630"/>
    <lineage>
        <taxon>Eukaryota</taxon>
        <taxon>Fungi</taxon>
        <taxon>Fungi incertae sedis</taxon>
        <taxon>Mucoromycota</taxon>
        <taxon>Mucoromycotina</taxon>
        <taxon>Mucoromycetes</taxon>
        <taxon>Mucorales</taxon>
        <taxon>Mucorineae</taxon>
        <taxon>Rhizopodaceae</taxon>
        <taxon>Rhizopus</taxon>
    </lineage>
</organism>
<accession>A0A367IQH8</accession>
<comment type="caution">
    <text evidence="1">The sequence shown here is derived from an EMBL/GenBank/DDBJ whole genome shotgun (WGS) entry which is preliminary data.</text>
</comment>
<keyword evidence="2" id="KW-1185">Reference proteome</keyword>
<feature type="non-terminal residue" evidence="1">
    <location>
        <position position="1"/>
    </location>
</feature>